<dbReference type="GeneID" id="30197336"/>
<evidence type="ECO:0000256" key="1">
    <source>
        <dbReference type="SAM" id="Coils"/>
    </source>
</evidence>
<keyword evidence="1" id="KW-0175">Coiled coil</keyword>
<name>A0A1E3HH43_9TREE</name>
<dbReference type="RefSeq" id="XP_019027906.1">
    <property type="nucleotide sequence ID" value="XM_019180096.1"/>
</dbReference>
<organism evidence="3 4">
    <name type="scientific">Cryptococcus wingfieldii CBS 7118</name>
    <dbReference type="NCBI Taxonomy" id="1295528"/>
    <lineage>
        <taxon>Eukaryota</taxon>
        <taxon>Fungi</taxon>
        <taxon>Dikarya</taxon>
        <taxon>Basidiomycota</taxon>
        <taxon>Agaricomycotina</taxon>
        <taxon>Tremellomycetes</taxon>
        <taxon>Tremellales</taxon>
        <taxon>Cryptococcaceae</taxon>
        <taxon>Cryptococcus</taxon>
    </lineage>
</organism>
<proteinExistence type="predicted"/>
<feature type="coiled-coil region" evidence="1">
    <location>
        <begin position="83"/>
        <end position="110"/>
    </location>
</feature>
<dbReference type="Proteomes" id="UP000094819">
    <property type="component" value="Unassembled WGS sequence"/>
</dbReference>
<accession>A0A1E3HH43</accession>
<feature type="region of interest" description="Disordered" evidence="2">
    <location>
        <begin position="1"/>
        <end position="35"/>
    </location>
</feature>
<evidence type="ECO:0000313" key="3">
    <source>
        <dbReference type="EMBL" id="ODN75668.1"/>
    </source>
</evidence>
<evidence type="ECO:0000256" key="2">
    <source>
        <dbReference type="SAM" id="MobiDB-lite"/>
    </source>
</evidence>
<dbReference type="AlphaFoldDB" id="A0A1E3HH43"/>
<evidence type="ECO:0000313" key="4">
    <source>
        <dbReference type="Proteomes" id="UP000094819"/>
    </source>
</evidence>
<feature type="compositionally biased region" description="Polar residues" evidence="2">
    <location>
        <begin position="10"/>
        <end position="20"/>
    </location>
</feature>
<reference evidence="3 4" key="1">
    <citation type="submission" date="2016-06" db="EMBL/GenBank/DDBJ databases">
        <title>Evolution of pathogenesis and genome organization in the Tremellales.</title>
        <authorList>
            <person name="Cuomo C."/>
            <person name="Litvintseva A."/>
            <person name="Heitman J."/>
            <person name="Chen Y."/>
            <person name="Sun S."/>
            <person name="Springer D."/>
            <person name="Dromer F."/>
            <person name="Young S."/>
            <person name="Zeng Q."/>
            <person name="Chapman S."/>
            <person name="Gujja S."/>
            <person name="Saif S."/>
            <person name="Birren B."/>
        </authorList>
    </citation>
    <scope>NUCLEOTIDE SEQUENCE [LARGE SCALE GENOMIC DNA]</scope>
    <source>
        <strain evidence="3 4">CBS 7118</strain>
    </source>
</reference>
<keyword evidence="4" id="KW-1185">Reference proteome</keyword>
<protein>
    <submittedName>
        <fullName evidence="3">Uncharacterized protein</fullName>
    </submittedName>
</protein>
<dbReference type="EMBL" id="AWGH01000054">
    <property type="protein sequence ID" value="ODN75668.1"/>
    <property type="molecule type" value="Genomic_DNA"/>
</dbReference>
<gene>
    <name evidence="3" type="ORF">L198_08125</name>
</gene>
<comment type="caution">
    <text evidence="3">The sequence shown here is derived from an EMBL/GenBank/DDBJ whole genome shotgun (WGS) entry which is preliminary data.</text>
</comment>
<sequence>MNINLRLASGSASNGPQSNEGMAGLLSTESPNSPMRLALTPMKRPSIVHKAAVGELDRHAESKAAMRLLNDVDERRRQVKITQQFANNQLKEVSKENDEREQEARAMLHKVPWPEDLQFVASAPAIASSSKHNVG</sequence>